<dbReference type="InterPro" id="IPR001810">
    <property type="entry name" value="F-box_dom"/>
</dbReference>
<dbReference type="Gene3D" id="3.80.10.10">
    <property type="entry name" value="Ribonuclease Inhibitor"/>
    <property type="match status" value="1"/>
</dbReference>
<dbReference type="STRING" id="322104.A3GFY0"/>
<dbReference type="InParanoid" id="A3GFY0"/>
<accession>A3GFY0</accession>
<organism evidence="2 3">
    <name type="scientific">Scheffersomyces stipitis (strain ATCC 58785 / CBS 6054 / NBRC 10063 / NRRL Y-11545)</name>
    <name type="common">Yeast</name>
    <name type="synonym">Pichia stipitis</name>
    <dbReference type="NCBI Taxonomy" id="322104"/>
    <lineage>
        <taxon>Eukaryota</taxon>
        <taxon>Fungi</taxon>
        <taxon>Dikarya</taxon>
        <taxon>Ascomycota</taxon>
        <taxon>Saccharomycotina</taxon>
        <taxon>Pichiomycetes</taxon>
        <taxon>Debaryomycetaceae</taxon>
        <taxon>Scheffersomyces</taxon>
    </lineage>
</organism>
<sequence>MHQVQQALEVQRYEDSLMRLPVEIMVRIFEMLDVRGKLKPRFLRVCKLFYLLILPMIYRCPILKATNFFSFVETISSSKTIGHYIRELDLSYIIQTGKNAFVAKLLKRSRKNLLAFVAPQTSFGLGPLIALKNCEQLKVLDLRLVSETLNLEELFNSIRNLHNLTHLSFPRSSISINDYKSINWPPKLSYLRISGGISDDFLRDSHFPSTINQIEFAHCPAISDVGLGNLLLRIGRNLKSLRIQYPMPGLKTESLDDVFRFCPNLYTLEVAVDYVSTRFFDEENLQYMDSFRPLRTMYINSSGSLGTSTKLDPIDLAVAINEDRLPFLKNLQVTAKLGWDPKSEYVTYIADELDERNGGLYIGY</sequence>
<feature type="domain" description="F-box" evidence="1">
    <location>
        <begin position="14"/>
        <end position="53"/>
    </location>
</feature>
<keyword evidence="3" id="KW-1185">Reference proteome</keyword>
<proteinExistence type="predicted"/>
<name>A3GFY0_PICST</name>
<dbReference type="eggNOG" id="ENOG502QSAP">
    <property type="taxonomic scope" value="Eukaryota"/>
</dbReference>
<dbReference type="SUPFAM" id="SSF81383">
    <property type="entry name" value="F-box domain"/>
    <property type="match status" value="1"/>
</dbReference>
<reference evidence="2 3" key="1">
    <citation type="journal article" date="2007" name="Nat. Biotechnol.">
        <title>Genome sequence of the lignocellulose-bioconverting and xylose-fermenting yeast Pichia stipitis.</title>
        <authorList>
            <person name="Jeffries T.W."/>
            <person name="Grigoriev I.V."/>
            <person name="Grimwood J."/>
            <person name="Laplaza J.M."/>
            <person name="Aerts A."/>
            <person name="Salamov A."/>
            <person name="Schmutz J."/>
            <person name="Lindquist E."/>
            <person name="Dehal P."/>
            <person name="Shapiro H."/>
            <person name="Jin Y.S."/>
            <person name="Passoth V."/>
            <person name="Richardson P.M."/>
        </authorList>
    </citation>
    <scope>NUCLEOTIDE SEQUENCE [LARGE SCALE GENOMIC DNA]</scope>
    <source>
        <strain evidence="3">ATCC 58785 / CBS 6054 / NBRC 10063 / NRRL Y-11545</strain>
    </source>
</reference>
<dbReference type="OrthoDB" id="2125396at2759"/>
<dbReference type="FunCoup" id="A3GFY0">
    <property type="interactions" value="39"/>
</dbReference>
<dbReference type="Proteomes" id="UP000002258">
    <property type="component" value="Chromosome 1"/>
</dbReference>
<dbReference type="CDD" id="cd09917">
    <property type="entry name" value="F-box_SF"/>
    <property type="match status" value="1"/>
</dbReference>
<comment type="caution">
    <text evidence="2">The sequence shown here is derived from an EMBL/GenBank/DDBJ whole genome shotgun (WGS) entry which is preliminary data.</text>
</comment>
<dbReference type="AlphaFoldDB" id="A3GFY0"/>
<dbReference type="InterPro" id="IPR032675">
    <property type="entry name" value="LRR_dom_sf"/>
</dbReference>
<dbReference type="InterPro" id="IPR036047">
    <property type="entry name" value="F-box-like_dom_sf"/>
</dbReference>
<evidence type="ECO:0000313" key="3">
    <source>
        <dbReference type="Proteomes" id="UP000002258"/>
    </source>
</evidence>
<dbReference type="SUPFAM" id="SSF52047">
    <property type="entry name" value="RNI-like"/>
    <property type="match status" value="1"/>
</dbReference>
<gene>
    <name evidence="2" type="ORF">PICST_52347</name>
</gene>
<dbReference type="RefSeq" id="XP_001387445.2">
    <property type="nucleotide sequence ID" value="XM_001387408.1"/>
</dbReference>
<dbReference type="GeneID" id="4851179"/>
<dbReference type="KEGG" id="pic:PICST_52347"/>
<dbReference type="OMA" id="AINCWAS"/>
<protein>
    <recommendedName>
        <fullName evidence="1">F-box domain-containing protein</fullName>
    </recommendedName>
</protein>
<evidence type="ECO:0000259" key="1">
    <source>
        <dbReference type="PROSITE" id="PS50181"/>
    </source>
</evidence>
<dbReference type="EMBL" id="AAVQ01000001">
    <property type="protein sequence ID" value="EAZ63422.2"/>
    <property type="molecule type" value="Genomic_DNA"/>
</dbReference>
<dbReference type="PROSITE" id="PS50181">
    <property type="entry name" value="FBOX"/>
    <property type="match status" value="1"/>
</dbReference>
<dbReference type="HOGENOM" id="CLU_042679_1_0_1"/>
<evidence type="ECO:0000313" key="2">
    <source>
        <dbReference type="EMBL" id="EAZ63422.2"/>
    </source>
</evidence>